<protein>
    <submittedName>
        <fullName evidence="2">Uncharacterized protein</fullName>
    </submittedName>
</protein>
<dbReference type="Proteomes" id="UP000054485">
    <property type="component" value="Unassembled WGS sequence"/>
</dbReference>
<accession>A0A0D0BHC7</accession>
<reference evidence="2 3" key="1">
    <citation type="submission" date="2014-04" db="EMBL/GenBank/DDBJ databases">
        <authorList>
            <consortium name="DOE Joint Genome Institute"/>
            <person name="Kuo A."/>
            <person name="Ruytinx J."/>
            <person name="Rineau F."/>
            <person name="Colpaert J."/>
            <person name="Kohler A."/>
            <person name="Nagy L.G."/>
            <person name="Floudas D."/>
            <person name="Copeland A."/>
            <person name="Barry K.W."/>
            <person name="Cichocki N."/>
            <person name="Veneault-Fourrey C."/>
            <person name="LaButti K."/>
            <person name="Lindquist E.A."/>
            <person name="Lipzen A."/>
            <person name="Lundell T."/>
            <person name="Morin E."/>
            <person name="Murat C."/>
            <person name="Sun H."/>
            <person name="Tunlid A."/>
            <person name="Henrissat B."/>
            <person name="Grigoriev I.V."/>
            <person name="Hibbett D.S."/>
            <person name="Martin F."/>
            <person name="Nordberg H.P."/>
            <person name="Cantor M.N."/>
            <person name="Hua S.X."/>
        </authorList>
    </citation>
    <scope>NUCLEOTIDE SEQUENCE [LARGE SCALE GENOMIC DNA]</scope>
    <source>
        <strain evidence="2 3">UH-Slu-Lm8-n1</strain>
    </source>
</reference>
<keyword evidence="1" id="KW-0472">Membrane</keyword>
<keyword evidence="1" id="KW-0812">Transmembrane</keyword>
<dbReference type="EMBL" id="KN835235">
    <property type="protein sequence ID" value="KIK42578.1"/>
    <property type="molecule type" value="Genomic_DNA"/>
</dbReference>
<dbReference type="InParanoid" id="A0A0D0BHC7"/>
<evidence type="ECO:0000256" key="1">
    <source>
        <dbReference type="SAM" id="Phobius"/>
    </source>
</evidence>
<dbReference type="HOGENOM" id="CLU_2814099_0_0_1"/>
<gene>
    <name evidence="2" type="ORF">CY34DRAFT_137535</name>
</gene>
<evidence type="ECO:0000313" key="2">
    <source>
        <dbReference type="EMBL" id="KIK42578.1"/>
    </source>
</evidence>
<name>A0A0D0BHC7_9AGAM</name>
<keyword evidence="1" id="KW-1133">Transmembrane helix</keyword>
<organism evidence="2 3">
    <name type="scientific">Suillus luteus UH-Slu-Lm8-n1</name>
    <dbReference type="NCBI Taxonomy" id="930992"/>
    <lineage>
        <taxon>Eukaryota</taxon>
        <taxon>Fungi</taxon>
        <taxon>Dikarya</taxon>
        <taxon>Basidiomycota</taxon>
        <taxon>Agaricomycotina</taxon>
        <taxon>Agaricomycetes</taxon>
        <taxon>Agaricomycetidae</taxon>
        <taxon>Boletales</taxon>
        <taxon>Suillineae</taxon>
        <taxon>Suillaceae</taxon>
        <taxon>Suillus</taxon>
    </lineage>
</organism>
<dbReference type="AlphaFoldDB" id="A0A0D0BHC7"/>
<proteinExistence type="predicted"/>
<evidence type="ECO:0000313" key="3">
    <source>
        <dbReference type="Proteomes" id="UP000054485"/>
    </source>
</evidence>
<feature type="transmembrane region" description="Helical" evidence="1">
    <location>
        <begin position="44"/>
        <end position="66"/>
    </location>
</feature>
<keyword evidence="3" id="KW-1185">Reference proteome</keyword>
<sequence>MSVSFYALSYRTLSTVSSSGTAGRAWPDVRTFDLAHAESFRYPGFIHVCTCILGSATGDCIVIMIML</sequence>
<reference evidence="3" key="2">
    <citation type="submission" date="2015-01" db="EMBL/GenBank/DDBJ databases">
        <title>Evolutionary Origins and Diversification of the Mycorrhizal Mutualists.</title>
        <authorList>
            <consortium name="DOE Joint Genome Institute"/>
            <consortium name="Mycorrhizal Genomics Consortium"/>
            <person name="Kohler A."/>
            <person name="Kuo A."/>
            <person name="Nagy L.G."/>
            <person name="Floudas D."/>
            <person name="Copeland A."/>
            <person name="Barry K.W."/>
            <person name="Cichocki N."/>
            <person name="Veneault-Fourrey C."/>
            <person name="LaButti K."/>
            <person name="Lindquist E.A."/>
            <person name="Lipzen A."/>
            <person name="Lundell T."/>
            <person name="Morin E."/>
            <person name="Murat C."/>
            <person name="Riley R."/>
            <person name="Ohm R."/>
            <person name="Sun H."/>
            <person name="Tunlid A."/>
            <person name="Henrissat B."/>
            <person name="Grigoriev I.V."/>
            <person name="Hibbett D.S."/>
            <person name="Martin F."/>
        </authorList>
    </citation>
    <scope>NUCLEOTIDE SEQUENCE [LARGE SCALE GENOMIC DNA]</scope>
    <source>
        <strain evidence="3">UH-Slu-Lm8-n1</strain>
    </source>
</reference>